<dbReference type="InterPro" id="IPR001544">
    <property type="entry name" value="Aminotrans_IV"/>
</dbReference>
<dbReference type="PANTHER" id="PTHR11236">
    <property type="entry name" value="AMINOBENZOATE/ANTHRANILATE SYNTHASE"/>
    <property type="match status" value="1"/>
</dbReference>
<dbReference type="Gene3D" id="3.20.10.10">
    <property type="entry name" value="D-amino Acid Aminotransferase, subunit A, domain 2"/>
    <property type="match status" value="1"/>
</dbReference>
<reference evidence="3" key="1">
    <citation type="submission" date="2016-10" db="EMBL/GenBank/DDBJ databases">
        <authorList>
            <person name="Varghese N."/>
            <person name="Submissions S."/>
        </authorList>
    </citation>
    <scope>NUCLEOTIDE SEQUENCE [LARGE SCALE GENOMIC DNA]</scope>
    <source>
        <strain evidence="3">CGMCC 1.8895</strain>
    </source>
</reference>
<dbReference type="InterPro" id="IPR043131">
    <property type="entry name" value="BCAT-like_N"/>
</dbReference>
<dbReference type="InterPro" id="IPR036038">
    <property type="entry name" value="Aminotransferase-like"/>
</dbReference>
<keyword evidence="2" id="KW-0456">Lyase</keyword>
<dbReference type="Proteomes" id="UP000199008">
    <property type="component" value="Unassembled WGS sequence"/>
</dbReference>
<dbReference type="Gene3D" id="3.60.120.10">
    <property type="entry name" value="Anthranilate synthase"/>
    <property type="match status" value="1"/>
</dbReference>
<feature type="domain" description="Chorismate-utilising enzyme C-terminal" evidence="1">
    <location>
        <begin position="103"/>
        <end position="353"/>
    </location>
</feature>
<dbReference type="NCBIfam" id="TIGR00553">
    <property type="entry name" value="pabB"/>
    <property type="match status" value="1"/>
</dbReference>
<keyword evidence="3" id="KW-1185">Reference proteome</keyword>
<evidence type="ECO:0000313" key="3">
    <source>
        <dbReference type="Proteomes" id="UP000199008"/>
    </source>
</evidence>
<dbReference type="InterPro" id="IPR005801">
    <property type="entry name" value="ADC_synthase"/>
</dbReference>
<organism evidence="2 3">
    <name type="scientific">Lacicoccus qingdaonensis</name>
    <dbReference type="NCBI Taxonomy" id="576118"/>
    <lineage>
        <taxon>Bacteria</taxon>
        <taxon>Bacillati</taxon>
        <taxon>Bacillota</taxon>
        <taxon>Bacilli</taxon>
        <taxon>Bacillales</taxon>
        <taxon>Salinicoccaceae</taxon>
        <taxon>Lacicoccus</taxon>
    </lineage>
</organism>
<evidence type="ECO:0000313" key="2">
    <source>
        <dbReference type="EMBL" id="SDK66116.1"/>
    </source>
</evidence>
<dbReference type="PANTHER" id="PTHR11236:SF50">
    <property type="entry name" value="AMINODEOXYCHORISMATE SYNTHASE COMPONENT 1"/>
    <property type="match status" value="1"/>
</dbReference>
<dbReference type="SUPFAM" id="SSF56752">
    <property type="entry name" value="D-aminoacid aminotransferase-like PLP-dependent enzymes"/>
    <property type="match status" value="1"/>
</dbReference>
<proteinExistence type="predicted"/>
<dbReference type="InterPro" id="IPR015890">
    <property type="entry name" value="Chorismate_C"/>
</dbReference>
<dbReference type="InterPro" id="IPR005802">
    <property type="entry name" value="ADC_synth_comp_1"/>
</dbReference>
<dbReference type="EMBL" id="FNFY01000006">
    <property type="protein sequence ID" value="SDK66116.1"/>
    <property type="molecule type" value="Genomic_DNA"/>
</dbReference>
<dbReference type="Gene3D" id="3.30.470.10">
    <property type="match status" value="1"/>
</dbReference>
<dbReference type="InterPro" id="IPR043132">
    <property type="entry name" value="BCAT-like_C"/>
</dbReference>
<dbReference type="GO" id="GO:0016829">
    <property type="term" value="F:lyase activity"/>
    <property type="evidence" value="ECO:0007669"/>
    <property type="project" value="UniProtKB-KW"/>
</dbReference>
<dbReference type="GO" id="GO:0046820">
    <property type="term" value="F:4-amino-4-deoxychorismate synthase activity"/>
    <property type="evidence" value="ECO:0007669"/>
    <property type="project" value="TreeGrafter"/>
</dbReference>
<sequence>MQVHAKFKKHSQVEDLYFTDPILVMTEETHSLHEALTAAEKYMKDGYYAVNAITYESFDRENEQFIIGIFSGTVDYGKFISERVTTTYEMTEPEFTETRDQIIKNIEQVREYIRDGHTYQVNYTTRLTGRFTGDGHTLFETLMSSNNGDYAMYIEYGDEQLVSCSPELFFEVDQYRTIRTRPMKGTAPRGRNEKEDEDNRRFLKASKKDQAENVMIVDLLRNDISKVAAKNSVNVPKLFTIEKYATVFQMTSTVEAALASDMNITDIMDGLFPCGSITGAPKLSTMNIINALESTPREYYCGTLGIMYPGGECVFNVPIRTLYIKGGEYVYGAGGGITYDSNPASEYDEIVDKTAFLKKAQFELIESMRLENGHVPRLQYHVNRLASSAGAFGYKTADLQGAVQNYIETKADSAGLFKLRATLNRSGSLNLSHAPIDDAEEAPAILSEAPISAPPEFIENKTTVRYHYKIPNNDFNIVLYYNGQQQLTEFNIGNVVISENDELYTPSEQTGILKGVMRQSLLDDKMIQERDYSLDEFIGKYEEGRISVFLINSVRGWLKIRLTIQR</sequence>
<dbReference type="AlphaFoldDB" id="A0A1G9DQF9"/>
<evidence type="ECO:0000259" key="1">
    <source>
        <dbReference type="Pfam" id="PF00425"/>
    </source>
</evidence>
<dbReference type="Pfam" id="PF01063">
    <property type="entry name" value="Aminotran_4"/>
    <property type="match status" value="1"/>
</dbReference>
<dbReference type="SUPFAM" id="SSF56322">
    <property type="entry name" value="ADC synthase"/>
    <property type="match status" value="1"/>
</dbReference>
<dbReference type="InterPro" id="IPR019999">
    <property type="entry name" value="Anth_synth_I-like"/>
</dbReference>
<dbReference type="STRING" id="576118.SAMN05216216_106103"/>
<dbReference type="GO" id="GO:0000162">
    <property type="term" value="P:L-tryptophan biosynthetic process"/>
    <property type="evidence" value="ECO:0007669"/>
    <property type="project" value="TreeGrafter"/>
</dbReference>
<dbReference type="OrthoDB" id="9803598at2"/>
<dbReference type="GO" id="GO:0009396">
    <property type="term" value="P:folic acid-containing compound biosynthetic process"/>
    <property type="evidence" value="ECO:0007669"/>
    <property type="project" value="InterPro"/>
</dbReference>
<dbReference type="PRINTS" id="PR00095">
    <property type="entry name" value="ANTSNTHASEI"/>
</dbReference>
<dbReference type="Pfam" id="PF00425">
    <property type="entry name" value="Chorismate_bind"/>
    <property type="match status" value="1"/>
</dbReference>
<protein>
    <submittedName>
        <fullName evidence="2">Aminodeoxychorismate synthase, subunit I /aminodeoxychorismate lyase apoprotein</fullName>
    </submittedName>
</protein>
<dbReference type="RefSeq" id="WP_092985489.1">
    <property type="nucleotide sequence ID" value="NZ_FNFY01000006.1"/>
</dbReference>
<accession>A0A1G9DQF9</accession>
<gene>
    <name evidence="2" type="ORF">SAMN05216216_106103</name>
</gene>
<name>A0A1G9DQF9_9BACL</name>